<dbReference type="HOGENOM" id="CLU_095888_0_0_5"/>
<dbReference type="STRING" id="342108.amb3628"/>
<dbReference type="RefSeq" id="WP_011385986.1">
    <property type="nucleotide sequence ID" value="NC_007626.1"/>
</dbReference>
<sequence>MNVFFLDRDPVSAARLHSDQHVVKMVLETAQILCAVLHRYGIASPYRPTHARHPCVLWTGDSLAHWQWVRALGLALGEEYTHRRGRVHASAEVIAGLPPLPPIPDNGWTEPPQAMPEAYHGPDPVEAYRRYYRAEKSVFPGKGPATWSLRETPGFMG</sequence>
<name>Q2W143_PARM1</name>
<dbReference type="Proteomes" id="UP000007058">
    <property type="component" value="Chromosome"/>
</dbReference>
<reference evidence="1 2" key="1">
    <citation type="journal article" date="2005" name="DNA Res.">
        <title>Complete genome sequence of the facultative anaerobic magnetotactic bacterium Magnetospirillum sp. strain AMB-1.</title>
        <authorList>
            <person name="Matsunaga T."/>
            <person name="Okamura Y."/>
            <person name="Fukuda Y."/>
            <person name="Wahyudi A.T."/>
            <person name="Murase Y."/>
            <person name="Takeyama H."/>
        </authorList>
    </citation>
    <scope>NUCLEOTIDE SEQUENCE [LARGE SCALE GENOMIC DNA]</scope>
    <source>
        <strain evidence="2">ATCC 700264 / AMB-1</strain>
    </source>
</reference>
<evidence type="ECO:0000313" key="1">
    <source>
        <dbReference type="EMBL" id="BAE52432.1"/>
    </source>
</evidence>
<dbReference type="EMBL" id="AP007255">
    <property type="protein sequence ID" value="BAE52432.1"/>
    <property type="molecule type" value="Genomic_DNA"/>
</dbReference>
<dbReference type="AlphaFoldDB" id="Q2W143"/>
<proteinExistence type="predicted"/>
<organism evidence="1 2">
    <name type="scientific">Paramagnetospirillum magneticum (strain ATCC 700264 / AMB-1)</name>
    <name type="common">Magnetospirillum magneticum</name>
    <dbReference type="NCBI Taxonomy" id="342108"/>
    <lineage>
        <taxon>Bacteria</taxon>
        <taxon>Pseudomonadati</taxon>
        <taxon>Pseudomonadota</taxon>
        <taxon>Alphaproteobacteria</taxon>
        <taxon>Rhodospirillales</taxon>
        <taxon>Magnetospirillaceae</taxon>
        <taxon>Paramagnetospirillum</taxon>
    </lineage>
</organism>
<evidence type="ECO:0000313" key="2">
    <source>
        <dbReference type="Proteomes" id="UP000007058"/>
    </source>
</evidence>
<dbReference type="OrthoDB" id="7348899at2"/>
<gene>
    <name evidence="1" type="ordered locus">amb3628</name>
</gene>
<protein>
    <submittedName>
        <fullName evidence="1">Uncharacterized protein</fullName>
    </submittedName>
</protein>
<keyword evidence="2" id="KW-1185">Reference proteome</keyword>
<dbReference type="KEGG" id="mag:amb3628"/>
<accession>Q2W143</accession>